<dbReference type="InterPro" id="IPR006119">
    <property type="entry name" value="Resolv_N"/>
</dbReference>
<reference evidence="4 5" key="1">
    <citation type="submission" date="2019-03" db="EMBL/GenBank/DDBJ databases">
        <title>Genomic Encyclopedia of Type Strains, Phase IV (KMG-IV): sequencing the most valuable type-strain genomes for metagenomic binning, comparative biology and taxonomic classification.</title>
        <authorList>
            <person name="Goeker M."/>
        </authorList>
    </citation>
    <scope>NUCLEOTIDE SEQUENCE [LARGE SCALE GENOMIC DNA]</scope>
    <source>
        <strain evidence="4 5">DSM 46831</strain>
    </source>
</reference>
<evidence type="ECO:0000259" key="2">
    <source>
        <dbReference type="PROSITE" id="PS51736"/>
    </source>
</evidence>
<gene>
    <name evidence="4" type="ORF">EDD57_13034</name>
</gene>
<keyword evidence="1" id="KW-0175">Coiled coil</keyword>
<dbReference type="OrthoDB" id="65783at2"/>
<dbReference type="SUPFAM" id="SSF53041">
    <property type="entry name" value="Resolvase-like"/>
    <property type="match status" value="1"/>
</dbReference>
<dbReference type="Pfam" id="PF00239">
    <property type="entry name" value="Resolvase"/>
    <property type="match status" value="1"/>
</dbReference>
<dbReference type="PANTHER" id="PTHR30461">
    <property type="entry name" value="DNA-INVERTASE FROM LAMBDOID PROPHAGE"/>
    <property type="match status" value="1"/>
</dbReference>
<dbReference type="Pfam" id="PF07508">
    <property type="entry name" value="Recombinase"/>
    <property type="match status" value="1"/>
</dbReference>
<dbReference type="InterPro" id="IPR036162">
    <property type="entry name" value="Resolvase-like_N_sf"/>
</dbReference>
<dbReference type="InterPro" id="IPR025827">
    <property type="entry name" value="Zn_ribbon_recom_dom"/>
</dbReference>
<dbReference type="EMBL" id="SLXV01000030">
    <property type="protein sequence ID" value="TCP65795.1"/>
    <property type="molecule type" value="Genomic_DNA"/>
</dbReference>
<dbReference type="GO" id="GO:0000150">
    <property type="term" value="F:DNA strand exchange activity"/>
    <property type="evidence" value="ECO:0007669"/>
    <property type="project" value="InterPro"/>
</dbReference>
<dbReference type="InterPro" id="IPR011109">
    <property type="entry name" value="DNA_bind_recombinase_dom"/>
</dbReference>
<comment type="caution">
    <text evidence="4">The sequence shown here is derived from an EMBL/GenBank/DDBJ whole genome shotgun (WGS) entry which is preliminary data.</text>
</comment>
<dbReference type="AlphaFoldDB" id="A0A4R2S3D3"/>
<keyword evidence="5" id="KW-1185">Reference proteome</keyword>
<feature type="coiled-coil region" evidence="1">
    <location>
        <begin position="385"/>
        <end position="454"/>
    </location>
</feature>
<evidence type="ECO:0000313" key="5">
    <source>
        <dbReference type="Proteomes" id="UP000294746"/>
    </source>
</evidence>
<proteinExistence type="predicted"/>
<dbReference type="GO" id="GO:0003677">
    <property type="term" value="F:DNA binding"/>
    <property type="evidence" value="ECO:0007669"/>
    <property type="project" value="InterPro"/>
</dbReference>
<accession>A0A4R2S3D3</accession>
<evidence type="ECO:0000256" key="1">
    <source>
        <dbReference type="SAM" id="Coils"/>
    </source>
</evidence>
<organism evidence="4 5">
    <name type="scientific">Baia soyae</name>
    <dbReference type="NCBI Taxonomy" id="1544746"/>
    <lineage>
        <taxon>Bacteria</taxon>
        <taxon>Bacillati</taxon>
        <taxon>Bacillota</taxon>
        <taxon>Bacilli</taxon>
        <taxon>Bacillales</taxon>
        <taxon>Thermoactinomycetaceae</taxon>
        <taxon>Baia</taxon>
    </lineage>
</organism>
<dbReference type="PROSITE" id="PS51737">
    <property type="entry name" value="RECOMBINASE_DNA_BIND"/>
    <property type="match status" value="1"/>
</dbReference>
<dbReference type="SMART" id="SM00857">
    <property type="entry name" value="Resolvase"/>
    <property type="match status" value="1"/>
</dbReference>
<dbReference type="InterPro" id="IPR038109">
    <property type="entry name" value="DNA_bind_recomb_sf"/>
</dbReference>
<protein>
    <submittedName>
        <fullName evidence="4">DNA invertase Pin-like site-specific DNA recombinase</fullName>
    </submittedName>
</protein>
<dbReference type="CDD" id="cd00338">
    <property type="entry name" value="Ser_Recombinase"/>
    <property type="match status" value="1"/>
</dbReference>
<evidence type="ECO:0000259" key="3">
    <source>
        <dbReference type="PROSITE" id="PS51737"/>
    </source>
</evidence>
<feature type="domain" description="Recombinase" evidence="3">
    <location>
        <begin position="163"/>
        <end position="299"/>
    </location>
</feature>
<dbReference type="PROSITE" id="PS51736">
    <property type="entry name" value="RECOMBINASES_3"/>
    <property type="match status" value="1"/>
</dbReference>
<dbReference type="RefSeq" id="WP_131849278.1">
    <property type="nucleotide sequence ID" value="NZ_SLXV01000030.1"/>
</dbReference>
<sequence>MDRVAIYLRKSRADLEAETRGEGETLAKHKKALLQVAKNQSLHIIKIRQEIVSGESLIHRPEMMELLRDVENGLYNAVLVMDVDRLGRGNMREQGLILETFQKANTKIITPRKTYDLRDEWDEEYSEFEAFMARKELKIINRRLQGGRVRSVEEGNYIGTRPPYGYEIRDDNRSRYLVPKPEQAPVVKMIFNWYTHDDPNQRLGSNKIANELNTLGYRTYLGNSWNSSSVLNIIKNAVYAGRIQWKKKEHRKTADPLKRREVKTRAQSDWIDVQGKHEPLISMETYQKAQQILKKQYHVPYQLENGISNPLAGLIKCAKCGSSMVLRPYTNQLPHLMCYKKQCKNKSSRFMYVEDRLIEVLHTWLDQYRLTWDKKARPETFSYNIELKETTLRNLQQETRNLENQKGRLHDLLERGIYDEETYLNRSQHIANRISEIHQALDKTRIDLDEEQNRVKVQMDIIPKVEHALDIYPLLQDAKQKNALLKVILDHCTYDKEKHQWNNDFTITVYPKL</sequence>
<dbReference type="Proteomes" id="UP000294746">
    <property type="component" value="Unassembled WGS sequence"/>
</dbReference>
<dbReference type="Gene3D" id="3.40.50.1390">
    <property type="entry name" value="Resolvase, N-terminal catalytic domain"/>
    <property type="match status" value="1"/>
</dbReference>
<feature type="domain" description="Resolvase/invertase-type recombinase catalytic" evidence="2">
    <location>
        <begin position="3"/>
        <end position="155"/>
    </location>
</feature>
<dbReference type="Gene3D" id="3.90.1750.20">
    <property type="entry name" value="Putative Large Serine Recombinase, Chain B, Domain 2"/>
    <property type="match status" value="1"/>
</dbReference>
<dbReference type="Pfam" id="PF13408">
    <property type="entry name" value="Zn_ribbon_recom"/>
    <property type="match status" value="1"/>
</dbReference>
<evidence type="ECO:0000313" key="4">
    <source>
        <dbReference type="EMBL" id="TCP65795.1"/>
    </source>
</evidence>
<dbReference type="InterPro" id="IPR050639">
    <property type="entry name" value="SSR_resolvase"/>
</dbReference>
<dbReference type="PANTHER" id="PTHR30461:SF23">
    <property type="entry name" value="DNA RECOMBINASE-RELATED"/>
    <property type="match status" value="1"/>
</dbReference>
<name>A0A4R2S3D3_9BACL</name>